<evidence type="ECO:0000256" key="4">
    <source>
        <dbReference type="PIRSR" id="PIRSR000429-1"/>
    </source>
</evidence>
<keyword evidence="2 5" id="KW-0808">Transferase</keyword>
<keyword evidence="3 5" id="KW-0012">Acyltransferase</keyword>
<dbReference type="Gene3D" id="3.40.47.10">
    <property type="match status" value="2"/>
</dbReference>
<dbReference type="PROSITE" id="PS00099">
    <property type="entry name" value="THIOLASE_3"/>
    <property type="match status" value="1"/>
</dbReference>
<dbReference type="InterPro" id="IPR020613">
    <property type="entry name" value="Thiolase_CS"/>
</dbReference>
<dbReference type="EMBL" id="VBOR01000096">
    <property type="protein sequence ID" value="TMQ47794.1"/>
    <property type="molecule type" value="Genomic_DNA"/>
</dbReference>
<dbReference type="CDD" id="cd00751">
    <property type="entry name" value="thiolase"/>
    <property type="match status" value="1"/>
</dbReference>
<evidence type="ECO:0000259" key="7">
    <source>
        <dbReference type="Pfam" id="PF02803"/>
    </source>
</evidence>
<evidence type="ECO:0000313" key="8">
    <source>
        <dbReference type="EMBL" id="TMQ47794.1"/>
    </source>
</evidence>
<evidence type="ECO:0000256" key="5">
    <source>
        <dbReference type="RuleBase" id="RU003557"/>
    </source>
</evidence>
<dbReference type="Pfam" id="PF00108">
    <property type="entry name" value="Thiolase_N"/>
    <property type="match status" value="1"/>
</dbReference>
<dbReference type="PANTHER" id="PTHR18919:SF107">
    <property type="entry name" value="ACETYL-COA ACETYLTRANSFERASE, CYTOSOLIC"/>
    <property type="match status" value="1"/>
</dbReference>
<evidence type="ECO:0000256" key="3">
    <source>
        <dbReference type="ARBA" id="ARBA00023315"/>
    </source>
</evidence>
<dbReference type="GO" id="GO:0003988">
    <property type="term" value="F:acetyl-CoA C-acyltransferase activity"/>
    <property type="evidence" value="ECO:0007669"/>
    <property type="project" value="UniProtKB-ARBA"/>
</dbReference>
<reference evidence="10 11" key="1">
    <citation type="journal article" date="2019" name="Nat. Microbiol.">
        <title>Mediterranean grassland soil C-N compound turnover is dependent on rainfall and depth, and is mediated by genomically divergent microorganisms.</title>
        <authorList>
            <person name="Diamond S."/>
            <person name="Andeer P.F."/>
            <person name="Li Z."/>
            <person name="Crits-Christoph A."/>
            <person name="Burstein D."/>
            <person name="Anantharaman K."/>
            <person name="Lane K.R."/>
            <person name="Thomas B.C."/>
            <person name="Pan C."/>
            <person name="Northen T.R."/>
            <person name="Banfield J.F."/>
        </authorList>
    </citation>
    <scope>NUCLEOTIDE SEQUENCE [LARGE SCALE GENOMIC DNA]</scope>
    <source>
        <strain evidence="8">WS_1</strain>
        <strain evidence="9">WS_5</strain>
    </source>
</reference>
<evidence type="ECO:0000256" key="1">
    <source>
        <dbReference type="ARBA" id="ARBA00010982"/>
    </source>
</evidence>
<dbReference type="InterPro" id="IPR016039">
    <property type="entry name" value="Thiolase-like"/>
</dbReference>
<name>A0A538TBR1_UNCEI</name>
<accession>A0A538TBR1</accession>
<feature type="domain" description="Thiolase C-terminal" evidence="7">
    <location>
        <begin position="273"/>
        <end position="393"/>
    </location>
</feature>
<dbReference type="PROSITE" id="PS00737">
    <property type="entry name" value="THIOLASE_2"/>
    <property type="match status" value="1"/>
</dbReference>
<dbReference type="PROSITE" id="PS00098">
    <property type="entry name" value="THIOLASE_1"/>
    <property type="match status" value="1"/>
</dbReference>
<gene>
    <name evidence="8" type="ORF">E6K71_08915</name>
    <name evidence="9" type="ORF">E6K75_02035</name>
</gene>
<dbReference type="InterPro" id="IPR020616">
    <property type="entry name" value="Thiolase_N"/>
</dbReference>
<sequence length="395" mass="41396">MADRDAYIVSATRTAIGEFLGGLSSMPAPELGAVVIREAVSRAGIKPEDVEEVLMGNVVQAGVGQAPARQAAIKAGIPHTVGATTVNKVCGSGLKAVMLAAQAIRAGDMDVIVAGGMESMSNAPYYLPKARTGYRLGNGELVDGVIHDGLWDSFNNFHMGSAAELIARKFKVTREDQDRFSVESHQKAVKAQKEGKFKEEIVPVLVPQKKGEPKCFCVDERPRPDSTMESLGKLRPAFEKDGTVTAANAPGLNDGASAVIVMSGAAVKRTGANPMARVTGYATGGTAPEMVFYAPVVAVKKLAEKLGRKPNDWDLIEANEAFAAQAIVDARELGWDFSKLNVHGGAVALGHPIGASGARVLTTLLYAMRDRKAKTGLATLCLGGGNAVALSVEAV</sequence>
<dbReference type="NCBIfam" id="TIGR01930">
    <property type="entry name" value="AcCoA-C-Actrans"/>
    <property type="match status" value="1"/>
</dbReference>
<evidence type="ECO:0000256" key="2">
    <source>
        <dbReference type="ARBA" id="ARBA00022679"/>
    </source>
</evidence>
<proteinExistence type="inferred from homology"/>
<dbReference type="EMBL" id="VBOV01000050">
    <property type="protein sequence ID" value="TMQ61082.1"/>
    <property type="molecule type" value="Genomic_DNA"/>
</dbReference>
<protein>
    <submittedName>
        <fullName evidence="9">Acetyl-CoA C-acetyltransferase</fullName>
    </submittedName>
</protein>
<feature type="domain" description="Thiolase N-terminal" evidence="6">
    <location>
        <begin position="7"/>
        <end position="263"/>
    </location>
</feature>
<dbReference type="PIRSF" id="PIRSF000429">
    <property type="entry name" value="Ac-CoA_Ac_transf"/>
    <property type="match status" value="1"/>
</dbReference>
<dbReference type="Proteomes" id="UP000316292">
    <property type="component" value="Unassembled WGS sequence"/>
</dbReference>
<feature type="active site" description="Proton acceptor" evidence="4">
    <location>
        <position position="381"/>
    </location>
</feature>
<evidence type="ECO:0000259" key="6">
    <source>
        <dbReference type="Pfam" id="PF00108"/>
    </source>
</evidence>
<dbReference type="SUPFAM" id="SSF53901">
    <property type="entry name" value="Thiolase-like"/>
    <property type="match status" value="2"/>
</dbReference>
<dbReference type="InterPro" id="IPR020617">
    <property type="entry name" value="Thiolase_C"/>
</dbReference>
<dbReference type="Proteomes" id="UP000320913">
    <property type="component" value="Unassembled WGS sequence"/>
</dbReference>
<dbReference type="PANTHER" id="PTHR18919">
    <property type="entry name" value="ACETYL-COA C-ACYLTRANSFERASE"/>
    <property type="match status" value="1"/>
</dbReference>
<evidence type="ECO:0000313" key="9">
    <source>
        <dbReference type="EMBL" id="TMQ61082.1"/>
    </source>
</evidence>
<dbReference type="Pfam" id="PF02803">
    <property type="entry name" value="Thiolase_C"/>
    <property type="match status" value="1"/>
</dbReference>
<evidence type="ECO:0000313" key="10">
    <source>
        <dbReference type="Proteomes" id="UP000316292"/>
    </source>
</evidence>
<dbReference type="AlphaFoldDB" id="A0A538TBR1"/>
<comment type="caution">
    <text evidence="9">The sequence shown here is derived from an EMBL/GenBank/DDBJ whole genome shotgun (WGS) entry which is preliminary data.</text>
</comment>
<dbReference type="InterPro" id="IPR020615">
    <property type="entry name" value="Thiolase_acyl_enz_int_AS"/>
</dbReference>
<dbReference type="InterPro" id="IPR020610">
    <property type="entry name" value="Thiolase_AS"/>
</dbReference>
<organism evidence="9 11">
    <name type="scientific">Eiseniibacteriota bacterium</name>
    <dbReference type="NCBI Taxonomy" id="2212470"/>
    <lineage>
        <taxon>Bacteria</taxon>
        <taxon>Candidatus Eiseniibacteriota</taxon>
    </lineage>
</organism>
<evidence type="ECO:0000313" key="11">
    <source>
        <dbReference type="Proteomes" id="UP000320913"/>
    </source>
</evidence>
<comment type="similarity">
    <text evidence="1 5">Belongs to the thiolase-like superfamily. Thiolase family.</text>
</comment>
<dbReference type="InterPro" id="IPR002155">
    <property type="entry name" value="Thiolase"/>
</dbReference>
<feature type="active site" description="Acyl-thioester intermediate" evidence="4">
    <location>
        <position position="90"/>
    </location>
</feature>
<dbReference type="FunFam" id="3.40.47.10:FF:000010">
    <property type="entry name" value="Acetyl-CoA acetyltransferase (Thiolase)"/>
    <property type="match status" value="1"/>
</dbReference>
<feature type="active site" description="Proton acceptor" evidence="4">
    <location>
        <position position="351"/>
    </location>
</feature>